<reference evidence="4 5" key="1">
    <citation type="submission" date="2017-05" db="EMBL/GenBank/DDBJ databases">
        <title>Genome Analysis of Maritalea myrionectae HL2708#5.</title>
        <authorList>
            <consortium name="Cotde Inc.-PKNU"/>
            <person name="Jang D."/>
            <person name="Oh H.-M."/>
        </authorList>
    </citation>
    <scope>NUCLEOTIDE SEQUENCE [LARGE SCALE GENOMIC DNA]</scope>
    <source>
        <strain evidence="4 5">HL2708#5</strain>
        <plasmid evidence="5">phl2708x3</plasmid>
    </source>
</reference>
<gene>
    <name evidence="4" type="ORF">MXMO3_03570</name>
</gene>
<evidence type="ECO:0000259" key="2">
    <source>
        <dbReference type="Pfam" id="PF00557"/>
    </source>
</evidence>
<accession>A0A2R4MJA1</accession>
<evidence type="ECO:0000313" key="5">
    <source>
        <dbReference type="Proteomes" id="UP000258927"/>
    </source>
</evidence>
<dbReference type="Gene3D" id="3.90.230.10">
    <property type="entry name" value="Creatinase/methionine aminopeptidase superfamily"/>
    <property type="match status" value="1"/>
</dbReference>
<dbReference type="SUPFAM" id="SSF53092">
    <property type="entry name" value="Creatinase/prolidase N-terminal domain"/>
    <property type="match status" value="1"/>
</dbReference>
<dbReference type="AlphaFoldDB" id="A0A2R4MJA1"/>
<dbReference type="InterPro" id="IPR029149">
    <property type="entry name" value="Creatin/AminoP/Spt16_N"/>
</dbReference>
<keyword evidence="1" id="KW-0812">Transmembrane</keyword>
<feature type="domain" description="Creatinase N-terminal" evidence="3">
    <location>
        <begin position="148"/>
        <end position="277"/>
    </location>
</feature>
<feature type="transmembrane region" description="Helical" evidence="1">
    <location>
        <begin position="85"/>
        <end position="103"/>
    </location>
</feature>
<dbReference type="PANTHER" id="PTHR46112">
    <property type="entry name" value="AMINOPEPTIDASE"/>
    <property type="match status" value="1"/>
</dbReference>
<dbReference type="Proteomes" id="UP000258927">
    <property type="component" value="Plasmid pHL2708X3"/>
</dbReference>
<dbReference type="InterPro" id="IPR000994">
    <property type="entry name" value="Pept_M24"/>
</dbReference>
<keyword evidence="5" id="KW-1185">Reference proteome</keyword>
<sequence>MAIRADQWTSALTDLTPPELGSQYRHIVGFFMNVSIGILHLNTNMHGGRKAFRFLRKRNTRYLALISCFGQYAFTGRRWRRHRMIAALYLTILNAGILLFRLLGEGRYPFPLGPSAPRRRYSVDRPEFYRFHQGERVLPFAASEYDTRLAGLRLTMEEMGIDACLFTSMHNIAYYSGFLYCAFGRPYGLVVTPTQSVTISAGIDAAQPWRRSHGDSITYTDWHRNNYWRAVRAVTGEGRTIGLEGDHLSLAQKALLDAFLTPARTLDVAPATMRQRMHKSPAEIDLIRQGAQVADVGGYAIKDAIKVGAREIDVAMAGRDAMELEIAKHFPDAEYRDSWVWFQSGINTDGAHNPVTSRRLEVGDILSLNTFPMISGYYTALERTLFVQHVDKASLKIWEANVAAHEYGMSLLKPGMSCASVTEKINKFFEDRDLLHYRTFGYGHSFGVLSHYYGREAGLELREDINTVLEPGMVISMEPMLTIPQGQPGAGGYREHDILVITETGNENITGYPFGPEFNIVGQ</sequence>
<dbReference type="Pfam" id="PF01321">
    <property type="entry name" value="Creatinase_N"/>
    <property type="match status" value="1"/>
</dbReference>
<organism evidence="4 5">
    <name type="scientific">Maritalea myrionectae</name>
    <dbReference type="NCBI Taxonomy" id="454601"/>
    <lineage>
        <taxon>Bacteria</taxon>
        <taxon>Pseudomonadati</taxon>
        <taxon>Pseudomonadota</taxon>
        <taxon>Alphaproteobacteria</taxon>
        <taxon>Hyphomicrobiales</taxon>
        <taxon>Devosiaceae</taxon>
        <taxon>Maritalea</taxon>
    </lineage>
</organism>
<dbReference type="EMBL" id="CP021331">
    <property type="protein sequence ID" value="AVX06073.1"/>
    <property type="molecule type" value="Genomic_DNA"/>
</dbReference>
<dbReference type="PANTHER" id="PTHR46112:SF2">
    <property type="entry name" value="XAA-PRO AMINOPEPTIDASE P-RELATED"/>
    <property type="match status" value="1"/>
</dbReference>
<name>A0A2R4MJA1_9HYPH</name>
<dbReference type="InterPro" id="IPR050659">
    <property type="entry name" value="Peptidase_M24B"/>
</dbReference>
<evidence type="ECO:0000259" key="3">
    <source>
        <dbReference type="Pfam" id="PF01321"/>
    </source>
</evidence>
<geneLocation type="plasmid" evidence="5">
    <name>phl2708x3</name>
</geneLocation>
<dbReference type="InterPro" id="IPR036005">
    <property type="entry name" value="Creatinase/aminopeptidase-like"/>
</dbReference>
<keyword evidence="1" id="KW-1133">Transmembrane helix</keyword>
<proteinExistence type="predicted"/>
<dbReference type="Pfam" id="PF00557">
    <property type="entry name" value="Peptidase_M24"/>
    <property type="match status" value="1"/>
</dbReference>
<protein>
    <submittedName>
        <fullName evidence="4">Creatinase</fullName>
    </submittedName>
</protein>
<evidence type="ECO:0000313" key="4">
    <source>
        <dbReference type="EMBL" id="AVX06073.1"/>
    </source>
</evidence>
<dbReference type="SUPFAM" id="SSF55920">
    <property type="entry name" value="Creatinase/aminopeptidase"/>
    <property type="match status" value="1"/>
</dbReference>
<keyword evidence="4" id="KW-0614">Plasmid</keyword>
<evidence type="ECO:0000256" key="1">
    <source>
        <dbReference type="SAM" id="Phobius"/>
    </source>
</evidence>
<dbReference type="KEGG" id="mmyr:MXMO3_03570"/>
<feature type="domain" description="Peptidase M24" evidence="2">
    <location>
        <begin position="286"/>
        <end position="503"/>
    </location>
</feature>
<dbReference type="Gene3D" id="3.40.350.10">
    <property type="entry name" value="Creatinase/prolidase N-terminal domain"/>
    <property type="match status" value="1"/>
</dbReference>
<keyword evidence="1" id="KW-0472">Membrane</keyword>
<dbReference type="InterPro" id="IPR000587">
    <property type="entry name" value="Creatinase_N"/>
</dbReference>